<keyword evidence="2" id="KW-1185">Reference proteome</keyword>
<gene>
    <name evidence="1" type="ORF">PHYSODRAFT_497140</name>
</gene>
<dbReference type="AlphaFoldDB" id="G4Z4V4"/>
<dbReference type="EMBL" id="JH159153">
    <property type="protein sequence ID" value="EGZ22283.1"/>
    <property type="molecule type" value="Genomic_DNA"/>
</dbReference>
<reference evidence="1 2" key="1">
    <citation type="journal article" date="2006" name="Science">
        <title>Phytophthora genome sequences uncover evolutionary origins and mechanisms of pathogenesis.</title>
        <authorList>
            <person name="Tyler B.M."/>
            <person name="Tripathy S."/>
            <person name="Zhang X."/>
            <person name="Dehal P."/>
            <person name="Jiang R.H."/>
            <person name="Aerts A."/>
            <person name="Arredondo F.D."/>
            <person name="Baxter L."/>
            <person name="Bensasson D."/>
            <person name="Beynon J.L."/>
            <person name="Chapman J."/>
            <person name="Damasceno C.M."/>
            <person name="Dorrance A.E."/>
            <person name="Dou D."/>
            <person name="Dickerman A.W."/>
            <person name="Dubchak I.L."/>
            <person name="Garbelotto M."/>
            <person name="Gijzen M."/>
            <person name="Gordon S.G."/>
            <person name="Govers F."/>
            <person name="Grunwald N.J."/>
            <person name="Huang W."/>
            <person name="Ivors K.L."/>
            <person name="Jones R.W."/>
            <person name="Kamoun S."/>
            <person name="Krampis K."/>
            <person name="Lamour K.H."/>
            <person name="Lee M.K."/>
            <person name="McDonald W.H."/>
            <person name="Medina M."/>
            <person name="Meijer H.J."/>
            <person name="Nordberg E.K."/>
            <person name="Maclean D.J."/>
            <person name="Ospina-Giraldo M.D."/>
            <person name="Morris P.F."/>
            <person name="Phuntumart V."/>
            <person name="Putnam N.H."/>
            <person name="Rash S."/>
            <person name="Rose J.K."/>
            <person name="Sakihama Y."/>
            <person name="Salamov A.A."/>
            <person name="Savidor A."/>
            <person name="Scheuring C.F."/>
            <person name="Smith B.M."/>
            <person name="Sobral B.W."/>
            <person name="Terry A."/>
            <person name="Torto-Alalibo T.A."/>
            <person name="Win J."/>
            <person name="Xu Z."/>
            <person name="Zhang H."/>
            <person name="Grigoriev I.V."/>
            <person name="Rokhsar D.S."/>
            <person name="Boore J.L."/>
        </authorList>
    </citation>
    <scope>NUCLEOTIDE SEQUENCE [LARGE SCALE GENOMIC DNA]</scope>
    <source>
        <strain evidence="1 2">P6497</strain>
    </source>
</reference>
<protein>
    <submittedName>
        <fullName evidence="1">Uncharacterized protein</fullName>
    </submittedName>
</protein>
<dbReference type="InParanoid" id="G4Z4V4"/>
<dbReference type="Proteomes" id="UP000002640">
    <property type="component" value="Unassembled WGS sequence"/>
</dbReference>
<evidence type="ECO:0000313" key="1">
    <source>
        <dbReference type="EMBL" id="EGZ22283.1"/>
    </source>
</evidence>
<sequence>MEKREETLLQDLAVILFSMLFSITLPRNLNEFRSQYLGCRDSKFVFKYRINCKSQQRLSQANAICVSSSDTFAIMLAGDNVFDEMWSCRVSSKNLLVCINRRYSPVSI</sequence>
<accession>G4Z4V4</accession>
<dbReference type="RefSeq" id="XP_009525000.1">
    <property type="nucleotide sequence ID" value="XM_009526705.1"/>
</dbReference>
<organism evidence="1 2">
    <name type="scientific">Phytophthora sojae (strain P6497)</name>
    <name type="common">Soybean stem and root rot agent</name>
    <name type="synonym">Phytophthora megasperma f. sp. glycines</name>
    <dbReference type="NCBI Taxonomy" id="1094619"/>
    <lineage>
        <taxon>Eukaryota</taxon>
        <taxon>Sar</taxon>
        <taxon>Stramenopiles</taxon>
        <taxon>Oomycota</taxon>
        <taxon>Peronosporomycetes</taxon>
        <taxon>Peronosporales</taxon>
        <taxon>Peronosporaceae</taxon>
        <taxon>Phytophthora</taxon>
    </lineage>
</organism>
<name>G4Z4V4_PHYSP</name>
<dbReference type="GeneID" id="20657405"/>
<dbReference type="OMA" id="RYRISCK"/>
<proteinExistence type="predicted"/>
<evidence type="ECO:0000313" key="2">
    <source>
        <dbReference type="Proteomes" id="UP000002640"/>
    </source>
</evidence>
<dbReference type="KEGG" id="psoj:PHYSODRAFT_497140"/>